<dbReference type="Pfam" id="PF24517">
    <property type="entry name" value="CBM96"/>
    <property type="match status" value="1"/>
</dbReference>
<feature type="compositionally biased region" description="Polar residues" evidence="4">
    <location>
        <begin position="551"/>
        <end position="566"/>
    </location>
</feature>
<reference evidence="7 8" key="1">
    <citation type="submission" date="2019-02" db="EMBL/GenBank/DDBJ databases">
        <title>Deep-cultivation of Planctomycetes and their phenomic and genomic characterization uncovers novel biology.</title>
        <authorList>
            <person name="Wiegand S."/>
            <person name="Jogler M."/>
            <person name="Boedeker C."/>
            <person name="Pinto D."/>
            <person name="Vollmers J."/>
            <person name="Rivas-Marin E."/>
            <person name="Kohn T."/>
            <person name="Peeters S.H."/>
            <person name="Heuer A."/>
            <person name="Rast P."/>
            <person name="Oberbeckmann S."/>
            <person name="Bunk B."/>
            <person name="Jeske O."/>
            <person name="Meyerdierks A."/>
            <person name="Storesund J.E."/>
            <person name="Kallscheuer N."/>
            <person name="Luecker S."/>
            <person name="Lage O.M."/>
            <person name="Pohl T."/>
            <person name="Merkel B.J."/>
            <person name="Hornburger P."/>
            <person name="Mueller R.-W."/>
            <person name="Bruemmer F."/>
            <person name="Labrenz M."/>
            <person name="Spormann A.M."/>
            <person name="Op Den Camp H."/>
            <person name="Overmann J."/>
            <person name="Amann R."/>
            <person name="Jetten M.S.M."/>
            <person name="Mascher T."/>
            <person name="Medema M.H."/>
            <person name="Devos D.P."/>
            <person name="Kaster A.-K."/>
            <person name="Ovreas L."/>
            <person name="Rohde M."/>
            <person name="Galperin M.Y."/>
            <person name="Jogler C."/>
        </authorList>
    </citation>
    <scope>NUCLEOTIDE SEQUENCE [LARGE SCALE GENOMIC DNA]</scope>
    <source>
        <strain evidence="7 8">Pla144</strain>
    </source>
</reference>
<protein>
    <recommendedName>
        <fullName evidence="6">Carbohydrate-binding module family 96 domain-containing protein</fullName>
    </recommendedName>
</protein>
<dbReference type="SUPFAM" id="SSF51445">
    <property type="entry name" value="(Trans)glycosidases"/>
    <property type="match status" value="1"/>
</dbReference>
<evidence type="ECO:0000256" key="4">
    <source>
        <dbReference type="SAM" id="MobiDB-lite"/>
    </source>
</evidence>
<dbReference type="EMBL" id="SJPS01000003">
    <property type="protein sequence ID" value="TWU27583.1"/>
    <property type="molecule type" value="Genomic_DNA"/>
</dbReference>
<dbReference type="NCBIfam" id="NF033679">
    <property type="entry name" value="DNRLRE_dom"/>
    <property type="match status" value="1"/>
</dbReference>
<keyword evidence="2" id="KW-0964">Secreted</keyword>
<evidence type="ECO:0000256" key="2">
    <source>
        <dbReference type="ARBA" id="ARBA00022525"/>
    </source>
</evidence>
<dbReference type="AlphaFoldDB" id="A0A5C6CRN7"/>
<gene>
    <name evidence="7" type="ORF">Pla144_23600</name>
</gene>
<feature type="signal peptide" evidence="5">
    <location>
        <begin position="1"/>
        <end position="24"/>
    </location>
</feature>
<evidence type="ECO:0000256" key="5">
    <source>
        <dbReference type="SAM" id="SignalP"/>
    </source>
</evidence>
<dbReference type="Gene3D" id="3.20.20.80">
    <property type="entry name" value="Glycosidases"/>
    <property type="match status" value="1"/>
</dbReference>
<evidence type="ECO:0000313" key="7">
    <source>
        <dbReference type="EMBL" id="TWU27583.1"/>
    </source>
</evidence>
<evidence type="ECO:0000313" key="8">
    <source>
        <dbReference type="Proteomes" id="UP000318437"/>
    </source>
</evidence>
<proteinExistence type="predicted"/>
<comment type="caution">
    <text evidence="7">The sequence shown here is derived from an EMBL/GenBank/DDBJ whole genome shotgun (WGS) entry which is preliminary data.</text>
</comment>
<dbReference type="OrthoDB" id="221687at2"/>
<name>A0A5C6CRN7_9BACT</name>
<dbReference type="GO" id="GO:0005576">
    <property type="term" value="C:extracellular region"/>
    <property type="evidence" value="ECO:0007669"/>
    <property type="project" value="UniProtKB-SubCell"/>
</dbReference>
<feature type="domain" description="Carbohydrate-binding module family 96" evidence="6">
    <location>
        <begin position="539"/>
        <end position="643"/>
    </location>
</feature>
<evidence type="ECO:0000256" key="3">
    <source>
        <dbReference type="ARBA" id="ARBA00022729"/>
    </source>
</evidence>
<keyword evidence="3 5" id="KW-0732">Signal</keyword>
<feature type="region of interest" description="Disordered" evidence="4">
    <location>
        <begin position="550"/>
        <end position="571"/>
    </location>
</feature>
<evidence type="ECO:0000259" key="6">
    <source>
        <dbReference type="Pfam" id="PF24517"/>
    </source>
</evidence>
<accession>A0A5C6CRN7</accession>
<dbReference type="RefSeq" id="WP_146450771.1">
    <property type="nucleotide sequence ID" value="NZ_SJPS01000003.1"/>
</dbReference>
<comment type="subcellular location">
    <subcellularLocation>
        <location evidence="1">Secreted</location>
    </subcellularLocation>
</comment>
<dbReference type="Proteomes" id="UP000318437">
    <property type="component" value="Unassembled WGS sequence"/>
</dbReference>
<organism evidence="7 8">
    <name type="scientific">Bythopirellula polymerisocia</name>
    <dbReference type="NCBI Taxonomy" id="2528003"/>
    <lineage>
        <taxon>Bacteria</taxon>
        <taxon>Pseudomonadati</taxon>
        <taxon>Planctomycetota</taxon>
        <taxon>Planctomycetia</taxon>
        <taxon>Pirellulales</taxon>
        <taxon>Lacipirellulaceae</taxon>
        <taxon>Bythopirellula</taxon>
    </lineage>
</organism>
<evidence type="ECO:0000256" key="1">
    <source>
        <dbReference type="ARBA" id="ARBA00004613"/>
    </source>
</evidence>
<keyword evidence="8" id="KW-1185">Reference proteome</keyword>
<dbReference type="InterPro" id="IPR017853">
    <property type="entry name" value="GH"/>
</dbReference>
<feature type="region of interest" description="Disordered" evidence="4">
    <location>
        <begin position="243"/>
        <end position="266"/>
    </location>
</feature>
<sequence length="738" mass="82207" precursor="true">MHFSWSRNVGLAVLLAGGSLPCAAVEIVISPEVFGRTPSLVGYNCAHFMPGSNTAAWWRYSGTNGARVWCSSDDFEGADDNDIWGDGVTSSKSFLKHRRLLRADPLNEEFINWPKLNEKMERTTTSGNRVKLKYAFDFFKESGITPLVVIQRDEVKYPWHAASIPSGWADRWEYWQHYYAHAFYLARHFGIERFIMYNEPDHGSHKISQQDYLARLQMASDAVQSAIQDVNKIYGKNLESQMQAPVTAGGSKEVTPSPGGDPRDDRVGWGELIATHQHDSLLGSNAPDEDSNFTLFQTYAYQQYNKSGPDFRKDLAFIRTLVEDNGGESDLKYAITEFNVHTARVWSQMPETLDTPAKVARFGSILANLTRSEPDELYVFKFSQTANLSQGKSASNVKKNGVHFVDNMDAPYNIGGLTRGGEVVRLFARGFAGGHDLLQVTHQTDPSKDLHTCAVYNRRKNRYFFFAANESNSAVDLQLDLSRLGVNAGATVIVEEVSEDRRGEVQRVIESVDSNLVSISQPQQSVILVSIPVEGPLAATKLSATDDATVKSGSNATRNYSRSSNLWAKGEPNNANARNAFFIKFDLGNQDPRNIEQAILRVFGKNTGSEEQVVAHVYGLLEDDWDEENINWHNAPNLGESTGVMDDISDNFVLDIGKSTSFVGHLTGRKENSEMLLNVTPFVRDHPDQQVTFLIVREVRFDGENVDDDLAALKLASKERDKTAKGESLGPQLCLYGK</sequence>
<feature type="chain" id="PRO_5022965301" description="Carbohydrate-binding module family 96 domain-containing protein" evidence="5">
    <location>
        <begin position="25"/>
        <end position="738"/>
    </location>
</feature>
<dbReference type="InterPro" id="IPR055372">
    <property type="entry name" value="CBM96"/>
</dbReference>